<dbReference type="GO" id="GO:0006952">
    <property type="term" value="P:defense response"/>
    <property type="evidence" value="ECO:0007669"/>
    <property type="project" value="TreeGrafter"/>
</dbReference>
<dbReference type="FunFam" id="3.40.50.80:FF:000004">
    <property type="entry name" value="NADPH oxidase isoform 2"/>
    <property type="match status" value="1"/>
</dbReference>
<evidence type="ECO:0000256" key="2">
    <source>
        <dbReference type="ARBA" id="ARBA00022475"/>
    </source>
</evidence>
<evidence type="ECO:0000256" key="10">
    <source>
        <dbReference type="ARBA" id="ARBA00023180"/>
    </source>
</evidence>
<dbReference type="Pfam" id="PF08030">
    <property type="entry name" value="NAD_binding_6"/>
    <property type="match status" value="1"/>
</dbReference>
<accession>A0A9W3ARP2</accession>
<keyword evidence="7" id="KW-0560">Oxidoreductase</keyword>
<feature type="transmembrane region" description="Helical" evidence="12">
    <location>
        <begin position="52"/>
        <end position="72"/>
    </location>
</feature>
<dbReference type="SFLD" id="SFLDG01169">
    <property type="entry name" value="NADPH_oxidase_subgroup_(NOX)"/>
    <property type="match status" value="1"/>
</dbReference>
<dbReference type="SFLD" id="SFLDG01168">
    <property type="entry name" value="Ferric_reductase_subgroup_(FRE"/>
    <property type="match status" value="1"/>
</dbReference>
<evidence type="ECO:0000313" key="14">
    <source>
        <dbReference type="Proteomes" id="UP001165740"/>
    </source>
</evidence>
<dbReference type="InterPro" id="IPR000778">
    <property type="entry name" value="Cyt_b245_heavy_chain"/>
</dbReference>
<dbReference type="RefSeq" id="XP_055889947.1">
    <property type="nucleotide sequence ID" value="XM_056033972.1"/>
</dbReference>
<dbReference type="SFLD" id="SFLDS00052">
    <property type="entry name" value="Ferric_Reductase_Domain"/>
    <property type="match status" value="1"/>
</dbReference>
<proteinExistence type="predicted"/>
<feature type="domain" description="FAD-binding FR-type" evidence="13">
    <location>
        <begin position="281"/>
        <end position="391"/>
    </location>
</feature>
<dbReference type="Gene3D" id="3.40.50.80">
    <property type="entry name" value="Nucleotide-binding domain of ferredoxin-NADP reductase (FNR) module"/>
    <property type="match status" value="1"/>
</dbReference>
<dbReference type="FunFam" id="2.40.30.10:FF:000030">
    <property type="entry name" value="cytochrome b-245 heavy chain"/>
    <property type="match status" value="1"/>
</dbReference>
<dbReference type="Proteomes" id="UP001165740">
    <property type="component" value="Chromosome 6"/>
</dbReference>
<keyword evidence="8" id="KW-0408">Iron</keyword>
<organism evidence="14 16">
    <name type="scientific">Biomphalaria glabrata</name>
    <name type="common">Bloodfluke planorb</name>
    <name type="synonym">Freshwater snail</name>
    <dbReference type="NCBI Taxonomy" id="6526"/>
    <lineage>
        <taxon>Eukaryota</taxon>
        <taxon>Metazoa</taxon>
        <taxon>Spiralia</taxon>
        <taxon>Lophotrochozoa</taxon>
        <taxon>Mollusca</taxon>
        <taxon>Gastropoda</taxon>
        <taxon>Heterobranchia</taxon>
        <taxon>Euthyneura</taxon>
        <taxon>Panpulmonata</taxon>
        <taxon>Hygrophila</taxon>
        <taxon>Lymnaeoidea</taxon>
        <taxon>Planorbidae</taxon>
        <taxon>Biomphalaria</taxon>
    </lineage>
</organism>
<dbReference type="InterPro" id="IPR017927">
    <property type="entry name" value="FAD-bd_FR_type"/>
</dbReference>
<dbReference type="Pfam" id="PF01794">
    <property type="entry name" value="Ferric_reduct"/>
    <property type="match status" value="1"/>
</dbReference>
<feature type="transmembrane region" description="Helical" evidence="12">
    <location>
        <begin position="103"/>
        <end position="121"/>
    </location>
</feature>
<feature type="transmembrane region" description="Helical" evidence="12">
    <location>
        <begin position="201"/>
        <end position="221"/>
    </location>
</feature>
<dbReference type="OMA" id="FTFAKEH"/>
<evidence type="ECO:0000259" key="13">
    <source>
        <dbReference type="PROSITE" id="PS51384"/>
    </source>
</evidence>
<sequence length="565" mass="64862">MVDWITNEAPRWIVIGIWLLINGIIFGTTFVRYRDGEEFYYLRSLVGSSLCWARGSAACLNFNMMLILLPVCRKLINLIRGTCKCCPRSLRRQLDKNITFHKYIAYMICLHTAIHIGAHYFNFERLAEAQTIKDDDIRNFLSRLPYSQNGSWINPIRSSNPDPTKELFKTVAGVTGVVITLCLIIMVSSSTEIIRRSYFELFWFTHHVYIIFCIGFVIHGAERLIHRQVNLDKHPIDICASKYKSWGGTECPVPEFEGSLPMSWVWLLVPALIFLIDHLAGFISGLRLVVITKVVTHQSRVFEIQMQKKNFKAAPGQYILIQCPSISRLEWHPFTLTSAPSDDYFSVHIRRVGDWTEALAELCCVDKQEFRDASKMPRIKVDGPFGTATEDVMAYDVAVLIGCGIGITPFASVLKSVWSQCCQAGQSLSLKCIYLYWVCPDTTAFEWFQGLLLDLERQMTANNRQSMLRFHIYLTRGWNSNQARNIMLHDDVSVYDAVTGLHQKTHFGRPQWENVFKELSQLHKGLSTGVFFCGPKSLSTILHKLCNRFSNSTEKTKFYYNKENF</sequence>
<evidence type="ECO:0000256" key="9">
    <source>
        <dbReference type="ARBA" id="ARBA00023136"/>
    </source>
</evidence>
<dbReference type="AlphaFoldDB" id="A0A9W3ARP2"/>
<feature type="transmembrane region" description="Helical" evidence="12">
    <location>
        <begin position="167"/>
        <end position="189"/>
    </location>
</feature>
<evidence type="ECO:0000313" key="16">
    <source>
        <dbReference type="RefSeq" id="XP_055889947.1"/>
    </source>
</evidence>
<evidence type="ECO:0000313" key="15">
    <source>
        <dbReference type="RefSeq" id="XP_055889946.1"/>
    </source>
</evidence>
<dbReference type="OrthoDB" id="167398at2759"/>
<keyword evidence="6 12" id="KW-1133">Transmembrane helix</keyword>
<name>A0A9W3ARP2_BIOGL</name>
<dbReference type="GO" id="GO:0046872">
    <property type="term" value="F:metal ion binding"/>
    <property type="evidence" value="ECO:0007669"/>
    <property type="project" value="UniProtKB-KW"/>
</dbReference>
<dbReference type="GO" id="GO:0016175">
    <property type="term" value="F:superoxide-generating NAD(P)H oxidase activity"/>
    <property type="evidence" value="ECO:0007669"/>
    <property type="project" value="TreeGrafter"/>
</dbReference>
<keyword evidence="2" id="KW-1003">Cell membrane</keyword>
<dbReference type="InterPro" id="IPR017938">
    <property type="entry name" value="Riboflavin_synthase-like_b-brl"/>
</dbReference>
<keyword evidence="9 12" id="KW-0472">Membrane</keyword>
<dbReference type="GeneID" id="106080053"/>
<dbReference type="Gene3D" id="2.40.30.10">
    <property type="entry name" value="Translation factors"/>
    <property type="match status" value="1"/>
</dbReference>
<comment type="catalytic activity">
    <reaction evidence="11">
        <text>NADPH + 2 O2 = 2 superoxide + NADP(+) + H(+)</text>
        <dbReference type="Rhea" id="RHEA:63180"/>
        <dbReference type="ChEBI" id="CHEBI:15378"/>
        <dbReference type="ChEBI" id="CHEBI:15379"/>
        <dbReference type="ChEBI" id="CHEBI:18421"/>
        <dbReference type="ChEBI" id="CHEBI:57783"/>
        <dbReference type="ChEBI" id="CHEBI:58349"/>
    </reaction>
</comment>
<evidence type="ECO:0000256" key="7">
    <source>
        <dbReference type="ARBA" id="ARBA00023002"/>
    </source>
</evidence>
<comment type="subcellular location">
    <subcellularLocation>
        <location evidence="1">Cell membrane</location>
        <topology evidence="1">Multi-pass membrane protein</topology>
    </subcellularLocation>
</comment>
<keyword evidence="14" id="KW-1185">Reference proteome</keyword>
<evidence type="ECO:0000256" key="8">
    <source>
        <dbReference type="ARBA" id="ARBA00023004"/>
    </source>
</evidence>
<dbReference type="PANTHER" id="PTHR11972">
    <property type="entry name" value="NADPH OXIDASE"/>
    <property type="match status" value="1"/>
</dbReference>
<reference evidence="15 16" key="1">
    <citation type="submission" date="2025-04" db="UniProtKB">
        <authorList>
            <consortium name="RefSeq"/>
        </authorList>
    </citation>
    <scope>IDENTIFICATION</scope>
</reference>
<keyword evidence="10" id="KW-0325">Glycoprotein</keyword>
<dbReference type="CDD" id="cd06186">
    <property type="entry name" value="NOX_Duox_like_FAD_NADP"/>
    <property type="match status" value="1"/>
</dbReference>
<feature type="transmembrane region" description="Helical" evidence="12">
    <location>
        <begin position="12"/>
        <end position="32"/>
    </location>
</feature>
<evidence type="ECO:0000256" key="3">
    <source>
        <dbReference type="ARBA" id="ARBA00022617"/>
    </source>
</evidence>
<dbReference type="InterPro" id="IPR013121">
    <property type="entry name" value="Fe_red_NAD-bd_6"/>
</dbReference>
<keyword evidence="5" id="KW-0479">Metal-binding</keyword>
<keyword evidence="4 12" id="KW-0812">Transmembrane</keyword>
<evidence type="ECO:0000313" key="17">
    <source>
        <dbReference type="RefSeq" id="XP_055889948.1"/>
    </source>
</evidence>
<dbReference type="InterPro" id="IPR013112">
    <property type="entry name" value="FAD-bd_8"/>
</dbReference>
<dbReference type="GO" id="GO:0043020">
    <property type="term" value="C:NADPH oxidase complex"/>
    <property type="evidence" value="ECO:0007669"/>
    <property type="project" value="TreeGrafter"/>
</dbReference>
<dbReference type="InterPro" id="IPR050369">
    <property type="entry name" value="RBOH/FRE"/>
</dbReference>
<dbReference type="Pfam" id="PF08022">
    <property type="entry name" value="FAD_binding_8"/>
    <property type="match status" value="1"/>
</dbReference>
<dbReference type="GO" id="GO:0042554">
    <property type="term" value="P:superoxide anion generation"/>
    <property type="evidence" value="ECO:0007669"/>
    <property type="project" value="TreeGrafter"/>
</dbReference>
<dbReference type="InterPro" id="IPR039261">
    <property type="entry name" value="FNR_nucleotide-bd"/>
</dbReference>
<dbReference type="PANTHER" id="PTHR11972:SF191">
    <property type="entry name" value="FAD-BINDING FR-TYPE DOMAIN-CONTAINING PROTEIN"/>
    <property type="match status" value="1"/>
</dbReference>
<dbReference type="SUPFAM" id="SSF63380">
    <property type="entry name" value="Riboflavin synthase domain-like"/>
    <property type="match status" value="1"/>
</dbReference>
<dbReference type="PRINTS" id="PR00466">
    <property type="entry name" value="GP91PHOX"/>
</dbReference>
<dbReference type="SUPFAM" id="SSF52343">
    <property type="entry name" value="Ferredoxin reductase-like, C-terminal NADP-linked domain"/>
    <property type="match status" value="1"/>
</dbReference>
<evidence type="ECO:0000256" key="6">
    <source>
        <dbReference type="ARBA" id="ARBA00022989"/>
    </source>
</evidence>
<evidence type="ECO:0000256" key="1">
    <source>
        <dbReference type="ARBA" id="ARBA00004651"/>
    </source>
</evidence>
<evidence type="ECO:0000256" key="11">
    <source>
        <dbReference type="ARBA" id="ARBA00049908"/>
    </source>
</evidence>
<evidence type="ECO:0000256" key="4">
    <source>
        <dbReference type="ARBA" id="ARBA00022692"/>
    </source>
</evidence>
<feature type="transmembrane region" description="Helical" evidence="12">
    <location>
        <begin position="264"/>
        <end position="290"/>
    </location>
</feature>
<gene>
    <name evidence="15 16 17" type="primary">LOC106080053</name>
</gene>
<dbReference type="RefSeq" id="XP_055889946.1">
    <property type="nucleotide sequence ID" value="XM_056033971.1"/>
</dbReference>
<dbReference type="RefSeq" id="XP_055889948.1">
    <property type="nucleotide sequence ID" value="XM_056033973.1"/>
</dbReference>
<evidence type="ECO:0000256" key="5">
    <source>
        <dbReference type="ARBA" id="ARBA00022723"/>
    </source>
</evidence>
<evidence type="ECO:0000256" key="12">
    <source>
        <dbReference type="SAM" id="Phobius"/>
    </source>
</evidence>
<protein>
    <submittedName>
        <fullName evidence="15 16">Cytochrome b-245 heavy chain-like</fullName>
    </submittedName>
</protein>
<dbReference type="PROSITE" id="PS51384">
    <property type="entry name" value="FAD_FR"/>
    <property type="match status" value="1"/>
</dbReference>
<keyword evidence="3" id="KW-0349">Heme</keyword>
<dbReference type="InterPro" id="IPR013130">
    <property type="entry name" value="Fe3_Rdtase_TM_dom"/>
</dbReference>